<dbReference type="Pfam" id="PF00096">
    <property type="entry name" value="zf-C2H2"/>
    <property type="match status" value="1"/>
</dbReference>
<dbReference type="AlphaFoldDB" id="A0A6A5RIH2"/>
<dbReference type="GeneID" id="54345588"/>
<dbReference type="RefSeq" id="XP_033447140.1">
    <property type="nucleotide sequence ID" value="XM_033587941.1"/>
</dbReference>
<evidence type="ECO:0000256" key="6">
    <source>
        <dbReference type="SAM" id="MobiDB-lite"/>
    </source>
</evidence>
<keyword evidence="3 5" id="KW-0863">Zinc-finger</keyword>
<protein>
    <recommendedName>
        <fullName evidence="7">C2H2-type domain-containing protein</fullName>
    </recommendedName>
</protein>
<dbReference type="EMBL" id="ML978974">
    <property type="protein sequence ID" value="KAF1926888.1"/>
    <property type="molecule type" value="Genomic_DNA"/>
</dbReference>
<dbReference type="Proteomes" id="UP000800082">
    <property type="component" value="Unassembled WGS sequence"/>
</dbReference>
<dbReference type="FunFam" id="3.30.160.60:FF:000100">
    <property type="entry name" value="Zinc finger 45-like"/>
    <property type="match status" value="1"/>
</dbReference>
<dbReference type="SUPFAM" id="SSF57667">
    <property type="entry name" value="beta-beta-alpha zinc fingers"/>
    <property type="match status" value="1"/>
</dbReference>
<evidence type="ECO:0000259" key="7">
    <source>
        <dbReference type="PROSITE" id="PS50157"/>
    </source>
</evidence>
<sequence length="88" mass="9696">MPDEDIANNAKALACQQCEKRFTRPENLARHMKTRESCPVSSTSHNLREAGKVGGSSRIKLAFSGLLKFDISANFEPHVIIADTDCGY</sequence>
<keyword evidence="4" id="KW-0862">Zinc</keyword>
<evidence type="ECO:0000256" key="4">
    <source>
        <dbReference type="ARBA" id="ARBA00022833"/>
    </source>
</evidence>
<feature type="domain" description="C2H2-type" evidence="7">
    <location>
        <begin position="13"/>
        <end position="34"/>
    </location>
</feature>
<keyword evidence="9" id="KW-1185">Reference proteome</keyword>
<dbReference type="GO" id="GO:0008270">
    <property type="term" value="F:zinc ion binding"/>
    <property type="evidence" value="ECO:0007669"/>
    <property type="project" value="UniProtKB-KW"/>
</dbReference>
<dbReference type="PROSITE" id="PS50157">
    <property type="entry name" value="ZINC_FINGER_C2H2_2"/>
    <property type="match status" value="1"/>
</dbReference>
<dbReference type="Gene3D" id="3.30.160.60">
    <property type="entry name" value="Classic Zinc Finger"/>
    <property type="match status" value="1"/>
</dbReference>
<evidence type="ECO:0000256" key="2">
    <source>
        <dbReference type="ARBA" id="ARBA00022737"/>
    </source>
</evidence>
<evidence type="ECO:0000256" key="3">
    <source>
        <dbReference type="ARBA" id="ARBA00022771"/>
    </source>
</evidence>
<proteinExistence type="predicted"/>
<accession>A0A6A5RIH2</accession>
<organism evidence="8 9">
    <name type="scientific">Didymella exigua CBS 183.55</name>
    <dbReference type="NCBI Taxonomy" id="1150837"/>
    <lineage>
        <taxon>Eukaryota</taxon>
        <taxon>Fungi</taxon>
        <taxon>Dikarya</taxon>
        <taxon>Ascomycota</taxon>
        <taxon>Pezizomycotina</taxon>
        <taxon>Dothideomycetes</taxon>
        <taxon>Pleosporomycetidae</taxon>
        <taxon>Pleosporales</taxon>
        <taxon>Pleosporineae</taxon>
        <taxon>Didymellaceae</taxon>
        <taxon>Didymella</taxon>
    </lineage>
</organism>
<dbReference type="InterPro" id="IPR036236">
    <property type="entry name" value="Znf_C2H2_sf"/>
</dbReference>
<keyword evidence="2" id="KW-0677">Repeat</keyword>
<evidence type="ECO:0000256" key="1">
    <source>
        <dbReference type="ARBA" id="ARBA00022723"/>
    </source>
</evidence>
<evidence type="ECO:0000313" key="9">
    <source>
        <dbReference type="Proteomes" id="UP000800082"/>
    </source>
</evidence>
<keyword evidence="1" id="KW-0479">Metal-binding</keyword>
<dbReference type="InterPro" id="IPR013087">
    <property type="entry name" value="Znf_C2H2_type"/>
</dbReference>
<evidence type="ECO:0000256" key="5">
    <source>
        <dbReference type="PROSITE-ProRule" id="PRU00042"/>
    </source>
</evidence>
<gene>
    <name evidence="8" type="ORF">M421DRAFT_186307</name>
</gene>
<feature type="region of interest" description="Disordered" evidence="6">
    <location>
        <begin position="33"/>
        <end position="52"/>
    </location>
</feature>
<name>A0A6A5RIH2_9PLEO</name>
<evidence type="ECO:0000313" key="8">
    <source>
        <dbReference type="EMBL" id="KAF1926888.1"/>
    </source>
</evidence>
<reference evidence="8" key="1">
    <citation type="journal article" date="2020" name="Stud. Mycol.">
        <title>101 Dothideomycetes genomes: a test case for predicting lifestyles and emergence of pathogens.</title>
        <authorList>
            <person name="Haridas S."/>
            <person name="Albert R."/>
            <person name="Binder M."/>
            <person name="Bloem J."/>
            <person name="Labutti K."/>
            <person name="Salamov A."/>
            <person name="Andreopoulos B."/>
            <person name="Baker S."/>
            <person name="Barry K."/>
            <person name="Bills G."/>
            <person name="Bluhm B."/>
            <person name="Cannon C."/>
            <person name="Castanera R."/>
            <person name="Culley D."/>
            <person name="Daum C."/>
            <person name="Ezra D."/>
            <person name="Gonzalez J."/>
            <person name="Henrissat B."/>
            <person name="Kuo A."/>
            <person name="Liang C."/>
            <person name="Lipzen A."/>
            <person name="Lutzoni F."/>
            <person name="Magnuson J."/>
            <person name="Mondo S."/>
            <person name="Nolan M."/>
            <person name="Ohm R."/>
            <person name="Pangilinan J."/>
            <person name="Park H.-J."/>
            <person name="Ramirez L."/>
            <person name="Alfaro M."/>
            <person name="Sun H."/>
            <person name="Tritt A."/>
            <person name="Yoshinaga Y."/>
            <person name="Zwiers L.-H."/>
            <person name="Turgeon B."/>
            <person name="Goodwin S."/>
            <person name="Spatafora J."/>
            <person name="Crous P."/>
            <person name="Grigoriev I."/>
        </authorList>
    </citation>
    <scope>NUCLEOTIDE SEQUENCE</scope>
    <source>
        <strain evidence="8">CBS 183.55</strain>
    </source>
</reference>